<evidence type="ECO:0000313" key="1">
    <source>
        <dbReference type="EMBL" id="MFC6386207.1"/>
    </source>
</evidence>
<proteinExistence type="predicted"/>
<dbReference type="EMBL" id="JBHSTQ010000005">
    <property type="protein sequence ID" value="MFC6386207.1"/>
    <property type="molecule type" value="Genomic_DNA"/>
</dbReference>
<organism evidence="1 2">
    <name type="scientific">Sporolactobacillus kofuensis</name>
    <dbReference type="NCBI Taxonomy" id="269672"/>
    <lineage>
        <taxon>Bacteria</taxon>
        <taxon>Bacillati</taxon>
        <taxon>Bacillota</taxon>
        <taxon>Bacilli</taxon>
        <taxon>Bacillales</taxon>
        <taxon>Sporolactobacillaceae</taxon>
        <taxon>Sporolactobacillus</taxon>
    </lineage>
</organism>
<comment type="caution">
    <text evidence="1">The sequence shown here is derived from an EMBL/GenBank/DDBJ whole genome shotgun (WGS) entry which is preliminary data.</text>
</comment>
<sequence length="248" mass="29131">MARYEIRAGEFPATCDFFYRLVSERVDEKYRQWKNSEKPRRVSMSEIYQGRKILGAVISYHEKLPSNWDYSGFIPYGLDFSLVKSEHTNGLFNDLHELYWGKEPIQYFESFFKVLALEVAQNSKYGGKLLPDFPKDEKTIQEFYNSHSDIIVGEKSLLSRFKEFTENKYDTVKWIATDDSKAILMDRQVGSEIVNVEDVQLQEKVLTFGSFEHFSEEIKKFVDEVFLPFMNEKILPEMINELADDNSL</sequence>
<evidence type="ECO:0008006" key="3">
    <source>
        <dbReference type="Google" id="ProtNLM"/>
    </source>
</evidence>
<evidence type="ECO:0000313" key="2">
    <source>
        <dbReference type="Proteomes" id="UP001596267"/>
    </source>
</evidence>
<protein>
    <recommendedName>
        <fullName evidence="3">TIGR04255 family protein</fullName>
    </recommendedName>
</protein>
<keyword evidence="2" id="KW-1185">Reference proteome</keyword>
<gene>
    <name evidence="1" type="ORF">ACFP7A_06320</name>
</gene>
<dbReference type="RefSeq" id="WP_253053602.1">
    <property type="nucleotide sequence ID" value="NZ_JAMXWN010000004.1"/>
</dbReference>
<dbReference type="Proteomes" id="UP001596267">
    <property type="component" value="Unassembled WGS sequence"/>
</dbReference>
<accession>A0ABW1WF87</accession>
<name>A0ABW1WF87_9BACL</name>
<reference evidence="2" key="1">
    <citation type="journal article" date="2019" name="Int. J. Syst. Evol. Microbiol.">
        <title>The Global Catalogue of Microorganisms (GCM) 10K type strain sequencing project: providing services to taxonomists for standard genome sequencing and annotation.</title>
        <authorList>
            <consortium name="The Broad Institute Genomics Platform"/>
            <consortium name="The Broad Institute Genome Sequencing Center for Infectious Disease"/>
            <person name="Wu L."/>
            <person name="Ma J."/>
        </authorList>
    </citation>
    <scope>NUCLEOTIDE SEQUENCE [LARGE SCALE GENOMIC DNA]</scope>
    <source>
        <strain evidence="2">CCUG 42001</strain>
    </source>
</reference>